<dbReference type="Gene3D" id="3.40.1390.30">
    <property type="entry name" value="NIF3 (NGG1p interacting factor 3)-like"/>
    <property type="match status" value="2"/>
</dbReference>
<comment type="subunit">
    <text evidence="2">Homohexamer.</text>
</comment>
<evidence type="ECO:0000256" key="5">
    <source>
        <dbReference type="PIRSR" id="PIRSR602678-1"/>
    </source>
</evidence>
<dbReference type="GO" id="GO:0046872">
    <property type="term" value="F:metal ion binding"/>
    <property type="evidence" value="ECO:0007669"/>
    <property type="project" value="UniProtKB-KW"/>
</dbReference>
<evidence type="ECO:0000256" key="3">
    <source>
        <dbReference type="ARBA" id="ARBA00022112"/>
    </source>
</evidence>
<evidence type="ECO:0000256" key="2">
    <source>
        <dbReference type="ARBA" id="ARBA00011643"/>
    </source>
</evidence>
<feature type="binding site" evidence="5">
    <location>
        <position position="226"/>
    </location>
    <ligand>
        <name>a divalent metal cation</name>
        <dbReference type="ChEBI" id="CHEBI:60240"/>
        <label>1</label>
    </ligand>
</feature>
<feature type="binding site" evidence="5">
    <location>
        <position position="66"/>
    </location>
    <ligand>
        <name>a divalent metal cation</name>
        <dbReference type="ChEBI" id="CHEBI:60240"/>
        <label>1</label>
    </ligand>
</feature>
<proteinExistence type="inferred from homology"/>
<gene>
    <name evidence="6" type="ORF">SAMN02745716_0936</name>
</gene>
<evidence type="ECO:0000256" key="1">
    <source>
        <dbReference type="ARBA" id="ARBA00006964"/>
    </source>
</evidence>
<dbReference type="STRING" id="29539.SAMN02745716_0936"/>
<keyword evidence="7" id="KW-1185">Reference proteome</keyword>
<feature type="binding site" evidence="5">
    <location>
        <position position="104"/>
    </location>
    <ligand>
        <name>a divalent metal cation</name>
        <dbReference type="ChEBI" id="CHEBI:60240"/>
        <label>1</label>
    </ligand>
</feature>
<dbReference type="AlphaFoldDB" id="A0A1H6FM73"/>
<evidence type="ECO:0000256" key="4">
    <source>
        <dbReference type="ARBA" id="ARBA00022723"/>
    </source>
</evidence>
<dbReference type="InterPro" id="IPR036069">
    <property type="entry name" value="DUF34/NIF3_sf"/>
</dbReference>
<feature type="binding site" evidence="5">
    <location>
        <position position="67"/>
    </location>
    <ligand>
        <name>a divalent metal cation</name>
        <dbReference type="ChEBI" id="CHEBI:60240"/>
        <label>1</label>
    </ligand>
</feature>
<name>A0A1H6FM73_THEAL</name>
<dbReference type="RefSeq" id="WP_093116638.1">
    <property type="nucleotide sequence ID" value="NZ_FNWJ01000001.1"/>
</dbReference>
<dbReference type="Pfam" id="PF01784">
    <property type="entry name" value="DUF34_NIF3"/>
    <property type="match status" value="1"/>
</dbReference>
<organism evidence="6 7">
    <name type="scientific">Thermoleophilum album</name>
    <dbReference type="NCBI Taxonomy" id="29539"/>
    <lineage>
        <taxon>Bacteria</taxon>
        <taxon>Bacillati</taxon>
        <taxon>Actinomycetota</taxon>
        <taxon>Thermoleophilia</taxon>
        <taxon>Thermoleophilales</taxon>
        <taxon>Thermoleophilaceae</taxon>
        <taxon>Thermoleophilum</taxon>
    </lineage>
</organism>
<dbReference type="PANTHER" id="PTHR13799:SF14">
    <property type="entry name" value="GTP CYCLOHYDROLASE 1 TYPE 2 HOMOLOG"/>
    <property type="match status" value="1"/>
</dbReference>
<feature type="binding site" evidence="5">
    <location>
        <position position="222"/>
    </location>
    <ligand>
        <name>a divalent metal cation</name>
        <dbReference type="ChEBI" id="CHEBI:60240"/>
        <label>1</label>
    </ligand>
</feature>
<dbReference type="EMBL" id="FNWJ01000001">
    <property type="protein sequence ID" value="SEH11956.1"/>
    <property type="molecule type" value="Genomic_DNA"/>
</dbReference>
<evidence type="ECO:0000313" key="6">
    <source>
        <dbReference type="EMBL" id="SEH11956.1"/>
    </source>
</evidence>
<dbReference type="PANTHER" id="PTHR13799">
    <property type="entry name" value="NGG1 INTERACTING FACTOR 3"/>
    <property type="match status" value="1"/>
</dbReference>
<dbReference type="SUPFAM" id="SSF102705">
    <property type="entry name" value="NIF3 (NGG1p interacting factor 3)-like"/>
    <property type="match status" value="1"/>
</dbReference>
<sequence length="254" mass="27264">MPTVEEIVAHLDALLDVRQYTDWCPNGLQVAATEDRQVSHVATCVSAHAGTLARAVEIGAELVLAHHGLFWGSGPTTIAGPLRERLRTLLAADVALAAYHLPLDAHPEIGNNVLLARALGLNVRERFAEVRGHAIGFVAEADPPLTIEELVQRCRELSRREPLCLPFGPPLVRRVGVVSGAGAEALTEARTAGIDALLTGEPREAAFAEARERGVHFLAAGHYATETLGIQRLGEVVAARFGVRHSFVDFPNPI</sequence>
<dbReference type="InterPro" id="IPR002678">
    <property type="entry name" value="DUF34/NIF3"/>
</dbReference>
<evidence type="ECO:0000313" key="7">
    <source>
        <dbReference type="Proteomes" id="UP000222056"/>
    </source>
</evidence>
<protein>
    <recommendedName>
        <fullName evidence="3">GTP cyclohydrolase 1 type 2 homolog</fullName>
    </recommendedName>
</protein>
<dbReference type="Proteomes" id="UP000222056">
    <property type="component" value="Unassembled WGS sequence"/>
</dbReference>
<keyword evidence="4 5" id="KW-0479">Metal-binding</keyword>
<reference evidence="7" key="1">
    <citation type="submission" date="2016-10" db="EMBL/GenBank/DDBJ databases">
        <authorList>
            <person name="Varghese N."/>
            <person name="Submissions S."/>
        </authorList>
    </citation>
    <scope>NUCLEOTIDE SEQUENCE [LARGE SCALE GENOMIC DNA]</scope>
    <source>
        <strain evidence="7">ATCC 35263</strain>
    </source>
</reference>
<comment type="similarity">
    <text evidence="1">Belongs to the GTP cyclohydrolase I type 2/NIF3 family.</text>
</comment>
<dbReference type="GO" id="GO:0005737">
    <property type="term" value="C:cytoplasm"/>
    <property type="evidence" value="ECO:0007669"/>
    <property type="project" value="TreeGrafter"/>
</dbReference>
<accession>A0A1H6FM73</accession>
<dbReference type="OrthoDB" id="9800881at2"/>
<dbReference type="NCBIfam" id="TIGR00486">
    <property type="entry name" value="YbgI_SA1388"/>
    <property type="match status" value="1"/>
</dbReference>